<organism evidence="4 5">
    <name type="scientific">Erythrobacter ramosus</name>
    <dbReference type="NCBI Taxonomy" id="35811"/>
    <lineage>
        <taxon>Bacteria</taxon>
        <taxon>Pseudomonadati</taxon>
        <taxon>Pseudomonadota</taxon>
        <taxon>Alphaproteobacteria</taxon>
        <taxon>Sphingomonadales</taxon>
        <taxon>Erythrobacteraceae</taxon>
        <taxon>Erythrobacter/Porphyrobacter group</taxon>
        <taxon>Erythrobacter</taxon>
    </lineage>
</organism>
<dbReference type="Proteomes" id="UP000430021">
    <property type="component" value="Unassembled WGS sequence"/>
</dbReference>
<dbReference type="AlphaFoldDB" id="A0A6I4UIY9"/>
<comment type="caution">
    <text evidence="4">The sequence shown here is derived from an EMBL/GenBank/DDBJ whole genome shotgun (WGS) entry which is preliminary data.</text>
</comment>
<evidence type="ECO:0000259" key="2">
    <source>
        <dbReference type="Pfam" id="PF13478"/>
    </source>
</evidence>
<dbReference type="Proteomes" id="UP000548685">
    <property type="component" value="Unassembled WGS sequence"/>
</dbReference>
<dbReference type="InterPro" id="IPR027051">
    <property type="entry name" value="XdhC_Rossmann_dom"/>
</dbReference>
<dbReference type="InterPro" id="IPR003777">
    <property type="entry name" value="XdhC_CoxI"/>
</dbReference>
<dbReference type="EMBL" id="JACICE010000002">
    <property type="protein sequence ID" value="MBB3776443.1"/>
    <property type="molecule type" value="Genomic_DNA"/>
</dbReference>
<evidence type="ECO:0000313" key="3">
    <source>
        <dbReference type="EMBL" id="MBB3776443.1"/>
    </source>
</evidence>
<sequence length="334" mass="35008">MSRWRLAAPIDDIRAALRAGPIVPDRFALATLVEVDGSAPRNVGAQMFITDHEYWGFLSGGCIEADVARHGREALAEGAPRLLRYGEGSPWIDIKLACGSGISVLVEPVAADEPAVAALLAGWDARHPVLWSSDGRARFAAASEEAHSDTWDGARYTRLFTPPLRLVLIGEDGAALTAATLAVEMGWDVALIAPGGPEAAPFPGITYHRSDPASALAAIGLDRWTAIAVLSHDREDDERGLAAALQSDAFYVGAIGARARLDARVARLRSHGVSEAAIARLHAPIGLYGFGKAPREVALSLVAEVAQAFQARVAAARSAGVSMSSSAPLSAVSI</sequence>
<feature type="domain" description="XdhC Rossmann" evidence="2">
    <location>
        <begin position="166"/>
        <end position="305"/>
    </location>
</feature>
<evidence type="ECO:0000313" key="4">
    <source>
        <dbReference type="EMBL" id="MXP38478.1"/>
    </source>
</evidence>
<dbReference type="InterPro" id="IPR052698">
    <property type="entry name" value="MoCofactor_Util/Proc"/>
</dbReference>
<name>A0A6I4UIY9_9SPHN</name>
<dbReference type="OrthoDB" id="9815497at2"/>
<dbReference type="PANTHER" id="PTHR30388:SF4">
    <property type="entry name" value="MOLYBDENUM COFACTOR INSERTION CHAPERONE PAOD"/>
    <property type="match status" value="1"/>
</dbReference>
<evidence type="ECO:0000259" key="1">
    <source>
        <dbReference type="Pfam" id="PF02625"/>
    </source>
</evidence>
<dbReference type="Pfam" id="PF02625">
    <property type="entry name" value="XdhC_CoxI"/>
    <property type="match status" value="1"/>
</dbReference>
<feature type="domain" description="XdhC- CoxI" evidence="1">
    <location>
        <begin position="26"/>
        <end position="86"/>
    </location>
</feature>
<evidence type="ECO:0000313" key="6">
    <source>
        <dbReference type="Proteomes" id="UP000548685"/>
    </source>
</evidence>
<dbReference type="PANTHER" id="PTHR30388">
    <property type="entry name" value="ALDEHYDE OXIDOREDUCTASE MOLYBDENUM COFACTOR ASSEMBLY PROTEIN"/>
    <property type="match status" value="1"/>
</dbReference>
<dbReference type="EMBL" id="WTYB01000002">
    <property type="protein sequence ID" value="MXP38478.1"/>
    <property type="molecule type" value="Genomic_DNA"/>
</dbReference>
<reference evidence="3 6" key="2">
    <citation type="submission" date="2020-08" db="EMBL/GenBank/DDBJ databases">
        <title>Genomic Encyclopedia of Type Strains, Phase IV (KMG-IV): sequencing the most valuable type-strain genomes for metagenomic binning, comparative biology and taxonomic classification.</title>
        <authorList>
            <person name="Goeker M."/>
        </authorList>
    </citation>
    <scope>NUCLEOTIDE SEQUENCE [LARGE SCALE GENOMIC DNA]</scope>
    <source>
        <strain evidence="3 6">DSM 8510</strain>
    </source>
</reference>
<keyword evidence="6" id="KW-1185">Reference proteome</keyword>
<gene>
    <name evidence="3" type="ORF">FHS52_002412</name>
    <name evidence="4" type="ORF">GRI59_07610</name>
</gene>
<evidence type="ECO:0000313" key="5">
    <source>
        <dbReference type="Proteomes" id="UP000430021"/>
    </source>
</evidence>
<accession>A0A6I4UIY9</accession>
<dbReference type="Gene3D" id="3.40.50.720">
    <property type="entry name" value="NAD(P)-binding Rossmann-like Domain"/>
    <property type="match status" value="1"/>
</dbReference>
<protein>
    <submittedName>
        <fullName evidence="3">Xanthine dehydrogenase accessory factor</fullName>
    </submittedName>
    <submittedName>
        <fullName evidence="4">XdhC family protein</fullName>
    </submittedName>
</protein>
<dbReference type="RefSeq" id="WP_160760627.1">
    <property type="nucleotide sequence ID" value="NZ_BAAADZ010000010.1"/>
</dbReference>
<proteinExistence type="predicted"/>
<dbReference type="Pfam" id="PF13478">
    <property type="entry name" value="XdhC_C"/>
    <property type="match status" value="1"/>
</dbReference>
<reference evidence="4 5" key="1">
    <citation type="submission" date="2019-12" db="EMBL/GenBank/DDBJ databases">
        <title>Genomic-based taxomic classification of the family Erythrobacteraceae.</title>
        <authorList>
            <person name="Xu L."/>
        </authorList>
    </citation>
    <scope>NUCLEOTIDE SEQUENCE [LARGE SCALE GENOMIC DNA]</scope>
    <source>
        <strain evidence="4 5">JCM 10282</strain>
    </source>
</reference>